<evidence type="ECO:0000313" key="1">
    <source>
        <dbReference type="EMBL" id="KAK2573505.1"/>
    </source>
</evidence>
<name>A0AAD9R603_ACRCE</name>
<dbReference type="AlphaFoldDB" id="A0AAD9R603"/>
<dbReference type="EMBL" id="JARQWQ010000002">
    <property type="protein sequence ID" value="KAK2573505.1"/>
    <property type="molecule type" value="Genomic_DNA"/>
</dbReference>
<sequence length="295" mass="33340">MKATKLSSSLETYRRAFQLVQTKSNLNEVIRDYCIRATAGFVEQLRLFPRNQVLNVLSIGSGDGKHDIEILKTLARGLTSLEGQSSKPSIQACIVEPSSLIADFMQSVSSLPEELSSHANVSFQWHKMTFQEFSRASLERNNDTFHFIHFVCSLYYAEAEESLTQCFNKLERGGAILCVIAGEESLFAKLSKRDDVPISNIYTGKEIIAIARRNNWGYEEIPTVNYEMDISGLFDENSQTGNLMLDFLTHTVNFRQTADPALFNEIMDLIRQSSITDEKGKTLLKFETAAVFIYQ</sequence>
<keyword evidence="2" id="KW-1185">Reference proteome</keyword>
<organism evidence="1 2">
    <name type="scientific">Acropora cervicornis</name>
    <name type="common">Staghorn coral</name>
    <dbReference type="NCBI Taxonomy" id="6130"/>
    <lineage>
        <taxon>Eukaryota</taxon>
        <taxon>Metazoa</taxon>
        <taxon>Cnidaria</taxon>
        <taxon>Anthozoa</taxon>
        <taxon>Hexacorallia</taxon>
        <taxon>Scleractinia</taxon>
        <taxon>Astrocoeniina</taxon>
        <taxon>Acroporidae</taxon>
        <taxon>Acropora</taxon>
    </lineage>
</organism>
<dbReference type="Proteomes" id="UP001249851">
    <property type="component" value="Unassembled WGS sequence"/>
</dbReference>
<reference evidence="1" key="1">
    <citation type="journal article" date="2023" name="G3 (Bethesda)">
        <title>Whole genome assembly and annotation of the endangered Caribbean coral Acropora cervicornis.</title>
        <authorList>
            <person name="Selwyn J.D."/>
            <person name="Vollmer S.V."/>
        </authorList>
    </citation>
    <scope>NUCLEOTIDE SEQUENCE</scope>
    <source>
        <strain evidence="1">K2</strain>
    </source>
</reference>
<proteinExistence type="predicted"/>
<comment type="caution">
    <text evidence="1">The sequence shown here is derived from an EMBL/GenBank/DDBJ whole genome shotgun (WGS) entry which is preliminary data.</text>
</comment>
<accession>A0AAD9R603</accession>
<dbReference type="InterPro" id="IPR029063">
    <property type="entry name" value="SAM-dependent_MTases_sf"/>
</dbReference>
<protein>
    <submittedName>
        <fullName evidence="1">Histamine N-methyltransferase</fullName>
    </submittedName>
</protein>
<reference evidence="1" key="2">
    <citation type="journal article" date="2023" name="Science">
        <title>Genomic signatures of disease resistance in endangered staghorn corals.</title>
        <authorList>
            <person name="Vollmer S.V."/>
            <person name="Selwyn J.D."/>
            <person name="Despard B.A."/>
            <person name="Roesel C.L."/>
        </authorList>
    </citation>
    <scope>NUCLEOTIDE SEQUENCE</scope>
    <source>
        <strain evidence="1">K2</strain>
    </source>
</reference>
<dbReference type="SUPFAM" id="SSF53335">
    <property type="entry name" value="S-adenosyl-L-methionine-dependent methyltransferases"/>
    <property type="match status" value="1"/>
</dbReference>
<gene>
    <name evidence="1" type="ORF">P5673_001162</name>
</gene>
<evidence type="ECO:0000313" key="2">
    <source>
        <dbReference type="Proteomes" id="UP001249851"/>
    </source>
</evidence>
<dbReference type="Gene3D" id="3.40.50.150">
    <property type="entry name" value="Vaccinia Virus protein VP39"/>
    <property type="match status" value="1"/>
</dbReference>